<comment type="caution">
    <text evidence="2">The sequence shown here is derived from an EMBL/GenBank/DDBJ whole genome shotgun (WGS) entry which is preliminary data.</text>
</comment>
<dbReference type="EMBL" id="JARBHB010000012">
    <property type="protein sequence ID" value="KAJ8871265.1"/>
    <property type="molecule type" value="Genomic_DNA"/>
</dbReference>
<feature type="compositionally biased region" description="Basic residues" evidence="1">
    <location>
        <begin position="630"/>
        <end position="645"/>
    </location>
</feature>
<accession>A0ABQ9GGX4</accession>
<name>A0ABQ9GGX4_9NEOP</name>
<proteinExistence type="predicted"/>
<dbReference type="Proteomes" id="UP001159363">
    <property type="component" value="Chromosome 11"/>
</dbReference>
<organism evidence="2 3">
    <name type="scientific">Dryococelus australis</name>
    <dbReference type="NCBI Taxonomy" id="614101"/>
    <lineage>
        <taxon>Eukaryota</taxon>
        <taxon>Metazoa</taxon>
        <taxon>Ecdysozoa</taxon>
        <taxon>Arthropoda</taxon>
        <taxon>Hexapoda</taxon>
        <taxon>Insecta</taxon>
        <taxon>Pterygota</taxon>
        <taxon>Neoptera</taxon>
        <taxon>Polyneoptera</taxon>
        <taxon>Phasmatodea</taxon>
        <taxon>Verophasmatodea</taxon>
        <taxon>Anareolatae</taxon>
        <taxon>Phasmatidae</taxon>
        <taxon>Eurycanthinae</taxon>
        <taxon>Dryococelus</taxon>
    </lineage>
</organism>
<evidence type="ECO:0000256" key="1">
    <source>
        <dbReference type="SAM" id="MobiDB-lite"/>
    </source>
</evidence>
<gene>
    <name evidence="2" type="ORF">PR048_027573</name>
</gene>
<feature type="region of interest" description="Disordered" evidence="1">
    <location>
        <begin position="174"/>
        <end position="193"/>
    </location>
</feature>
<feature type="region of interest" description="Disordered" evidence="1">
    <location>
        <begin position="822"/>
        <end position="857"/>
    </location>
</feature>
<keyword evidence="3" id="KW-1185">Reference proteome</keyword>
<evidence type="ECO:0000313" key="2">
    <source>
        <dbReference type="EMBL" id="KAJ8871265.1"/>
    </source>
</evidence>
<protein>
    <submittedName>
        <fullName evidence="2">Uncharacterized protein</fullName>
    </submittedName>
</protein>
<reference evidence="2 3" key="1">
    <citation type="submission" date="2023-02" db="EMBL/GenBank/DDBJ databases">
        <title>LHISI_Scaffold_Assembly.</title>
        <authorList>
            <person name="Stuart O.P."/>
            <person name="Cleave R."/>
            <person name="Magrath M.J.L."/>
            <person name="Mikheyev A.S."/>
        </authorList>
    </citation>
    <scope>NUCLEOTIDE SEQUENCE [LARGE SCALE GENOMIC DNA]</scope>
    <source>
        <strain evidence="2">Daus_M_001</strain>
        <tissue evidence="2">Leg muscle</tissue>
    </source>
</reference>
<evidence type="ECO:0000313" key="3">
    <source>
        <dbReference type="Proteomes" id="UP001159363"/>
    </source>
</evidence>
<sequence length="857" mass="97312">MDKVMRHLPILTLHKAEEHTTCIQVDLNQGFQKGSFDLEPPRKTERTRYLCMLFFHRSHRNVYLRPDAALHEAEEYPERPVPLGISLSKVIILGYATDWSSIRRQPCREMSFPVRRVNHGTGQMGGRGLRPSSRVVDWLVVAPAHVVLSVVNQSPPGAKHISLFTSKMPVATRELSDRKPSAGVAEQRQARPYHRGAAVAERLACSPPTKAKWVQSRAGSPDFRMWESCRTMPLVGGFSRGSPVSTTLSFRCCSILTSITYPSLPDPATSPINHTDQQADWLDQPTGHADQTPQQYWPSEHEATFISSHVAKQRENYKTFLKNLRERRKFKSAQILGGAFAVKHFLFFFMAFAQRNFVSETCPSYEYLFPELQNKKKKKKKKKCVSWELEEFIHTCPLKRHQYFLLPTEDGRVSGIDGFPASHALSAFTGKEAVQGGEGCSKLLAKFPLPARESSTEGAYYFQMTLNYGHKRCEVVPYAKWDGKHYTTITCEGVVFKGVPTECARKHPNGRKIYLSKIVVLKMYYSRISACLKAPSFVCDILRNTETDLYIVSRLSARCLVAPWFVCDILRNTETDLYIASRLSARCLKAPWFVCDILRNTETDLYIASRLSAGVRYRSVGMLGQWGNGRSRRKPADKRRRQERFPRAKIRVQPTREPNPVRLDVRRVVYPLHHRGPVSDENTKWLGGFLDVGYPFSDLLREALGTALVSDWLMHAAKCSLLAGLSVGEVIERTDKNFPAKFPQHFDKFKLLYVVDHCCASPQFHCLHTRKRSCSLQHIAAVIISQGWQAALENLGRRDHEEPARLLERRRLAAILLPRERRDASEEDHQVVVPASTPSTATVEEVSPYDANTTTKG</sequence>
<feature type="region of interest" description="Disordered" evidence="1">
    <location>
        <begin position="626"/>
        <end position="645"/>
    </location>
</feature>